<keyword evidence="3 8" id="KW-0812">Transmembrane</keyword>
<comment type="caution">
    <text evidence="11">The sequence shown here is derived from an EMBL/GenBank/DDBJ whole genome shotgun (WGS) entry which is preliminary data.</text>
</comment>
<feature type="transmembrane region" description="Helical" evidence="8">
    <location>
        <begin position="337"/>
        <end position="360"/>
    </location>
</feature>
<proteinExistence type="predicted"/>
<gene>
    <name evidence="11" type="ORF">WR25_07659</name>
</gene>
<accession>A0A2A2LV52</accession>
<feature type="transmembrane region" description="Helical" evidence="8">
    <location>
        <begin position="1101"/>
        <end position="1122"/>
    </location>
</feature>
<dbReference type="GO" id="GO:0140359">
    <property type="term" value="F:ABC-type transporter activity"/>
    <property type="evidence" value="ECO:0007669"/>
    <property type="project" value="InterPro"/>
</dbReference>
<dbReference type="PANTHER" id="PTHR24223:SF330">
    <property type="entry name" value="ATP-BINDING CASSETTE SUB-FAMILY C MEMBER 10"/>
    <property type="match status" value="1"/>
</dbReference>
<dbReference type="Gene3D" id="3.40.50.300">
    <property type="entry name" value="P-loop containing nucleotide triphosphate hydrolases"/>
    <property type="match status" value="2"/>
</dbReference>
<evidence type="ECO:0000256" key="4">
    <source>
        <dbReference type="ARBA" id="ARBA00022741"/>
    </source>
</evidence>
<dbReference type="STRING" id="2018661.A0A2A2LV52"/>
<keyword evidence="5" id="KW-0067">ATP-binding</keyword>
<dbReference type="PROSITE" id="PS00211">
    <property type="entry name" value="ABC_TRANSPORTER_1"/>
    <property type="match status" value="1"/>
</dbReference>
<dbReference type="PROSITE" id="PS50893">
    <property type="entry name" value="ABC_TRANSPORTER_2"/>
    <property type="match status" value="1"/>
</dbReference>
<evidence type="ECO:0000259" key="10">
    <source>
        <dbReference type="PROSITE" id="PS50929"/>
    </source>
</evidence>
<feature type="domain" description="ABC transporter" evidence="9">
    <location>
        <begin position="572"/>
        <end position="800"/>
    </location>
</feature>
<organism evidence="11 12">
    <name type="scientific">Diploscapter pachys</name>
    <dbReference type="NCBI Taxonomy" id="2018661"/>
    <lineage>
        <taxon>Eukaryota</taxon>
        <taxon>Metazoa</taxon>
        <taxon>Ecdysozoa</taxon>
        <taxon>Nematoda</taxon>
        <taxon>Chromadorea</taxon>
        <taxon>Rhabditida</taxon>
        <taxon>Rhabditina</taxon>
        <taxon>Rhabditomorpha</taxon>
        <taxon>Rhabditoidea</taxon>
        <taxon>Rhabditidae</taxon>
        <taxon>Diploscapter</taxon>
    </lineage>
</organism>
<dbReference type="InterPro" id="IPR003593">
    <property type="entry name" value="AAA+_ATPase"/>
</dbReference>
<dbReference type="Pfam" id="PF00005">
    <property type="entry name" value="ABC_tran"/>
    <property type="match status" value="2"/>
</dbReference>
<evidence type="ECO:0000256" key="7">
    <source>
        <dbReference type="ARBA" id="ARBA00023136"/>
    </source>
</evidence>
<dbReference type="InterPro" id="IPR003439">
    <property type="entry name" value="ABC_transporter-like_ATP-bd"/>
</dbReference>
<evidence type="ECO:0000256" key="3">
    <source>
        <dbReference type="ARBA" id="ARBA00022692"/>
    </source>
</evidence>
<comment type="subcellular location">
    <subcellularLocation>
        <location evidence="1">Membrane</location>
    </subcellularLocation>
</comment>
<feature type="domain" description="ABC transmembrane type-1" evidence="10">
    <location>
        <begin position="305"/>
        <end position="539"/>
    </location>
</feature>
<keyword evidence="4" id="KW-0547">Nucleotide-binding</keyword>
<dbReference type="CDD" id="cd18605">
    <property type="entry name" value="ABC_6TM_MRP7_D2_like"/>
    <property type="match status" value="1"/>
</dbReference>
<feature type="transmembrane region" description="Helical" evidence="8">
    <location>
        <begin position="40"/>
        <end position="60"/>
    </location>
</feature>
<evidence type="ECO:0000313" key="12">
    <source>
        <dbReference type="Proteomes" id="UP000218231"/>
    </source>
</evidence>
<dbReference type="PROSITE" id="PS50929">
    <property type="entry name" value="ABC_TM1F"/>
    <property type="match status" value="2"/>
</dbReference>
<dbReference type="GO" id="GO:0016020">
    <property type="term" value="C:membrane"/>
    <property type="evidence" value="ECO:0007669"/>
    <property type="project" value="UniProtKB-SubCell"/>
</dbReference>
<feature type="transmembrane region" description="Helical" evidence="8">
    <location>
        <begin position="482"/>
        <end position="504"/>
    </location>
</feature>
<evidence type="ECO:0000256" key="6">
    <source>
        <dbReference type="ARBA" id="ARBA00022989"/>
    </source>
</evidence>
<feature type="transmembrane region" description="Helical" evidence="8">
    <location>
        <begin position="1003"/>
        <end position="1031"/>
    </location>
</feature>
<evidence type="ECO:0000256" key="5">
    <source>
        <dbReference type="ARBA" id="ARBA00022840"/>
    </source>
</evidence>
<dbReference type="InterPro" id="IPR011527">
    <property type="entry name" value="ABC1_TM_dom"/>
</dbReference>
<feature type="domain" description="ABC transmembrane type-1" evidence="10">
    <location>
        <begin position="844"/>
        <end position="1127"/>
    </location>
</feature>
<evidence type="ECO:0000256" key="2">
    <source>
        <dbReference type="ARBA" id="ARBA00022448"/>
    </source>
</evidence>
<dbReference type="PANTHER" id="PTHR24223">
    <property type="entry name" value="ATP-BINDING CASSETTE SUB-FAMILY C"/>
    <property type="match status" value="1"/>
</dbReference>
<evidence type="ECO:0000256" key="1">
    <source>
        <dbReference type="ARBA" id="ARBA00004370"/>
    </source>
</evidence>
<dbReference type="GO" id="GO:0005524">
    <property type="term" value="F:ATP binding"/>
    <property type="evidence" value="ECO:0007669"/>
    <property type="project" value="UniProtKB-KW"/>
</dbReference>
<keyword evidence="7 8" id="KW-0472">Membrane</keyword>
<dbReference type="InterPro" id="IPR050173">
    <property type="entry name" value="ABC_transporter_C-like"/>
</dbReference>
<dbReference type="InterPro" id="IPR036640">
    <property type="entry name" value="ABC1_TM_sf"/>
</dbReference>
<dbReference type="SUPFAM" id="SSF90123">
    <property type="entry name" value="ABC transporter transmembrane region"/>
    <property type="match status" value="2"/>
</dbReference>
<reference evidence="11 12" key="1">
    <citation type="journal article" date="2017" name="Curr. Biol.">
        <title>Genome architecture and evolution of a unichromosomal asexual nematode.</title>
        <authorList>
            <person name="Fradin H."/>
            <person name="Zegar C."/>
            <person name="Gutwein M."/>
            <person name="Lucas J."/>
            <person name="Kovtun M."/>
            <person name="Corcoran D."/>
            <person name="Baugh L.R."/>
            <person name="Kiontke K."/>
            <person name="Gunsalus K."/>
            <person name="Fitch D.H."/>
            <person name="Piano F."/>
        </authorList>
    </citation>
    <scope>NUCLEOTIDE SEQUENCE [LARGE SCALE GENOMIC DNA]</scope>
    <source>
        <strain evidence="11">PF1309</strain>
    </source>
</reference>
<feature type="transmembrane region" description="Helical" evidence="8">
    <location>
        <begin position="176"/>
        <end position="196"/>
    </location>
</feature>
<dbReference type="Gene3D" id="1.20.1560.10">
    <property type="entry name" value="ABC transporter type 1, transmembrane domain"/>
    <property type="match status" value="3"/>
</dbReference>
<sequence>MKSLGDGRDDFCGFNYNGTSFRTIYFMDERTMTLTPCAELGMVLLQSLPMFFYSFVNFFLISQCFPRVDSSLLKLIFVYRTAMCLLLSAITAIPLVTEMFLLSWMRLRSAYLVEFGFLSLIWITYSVVWIMSLSYKSWTRTRGLIVSQFFASKMFYLILANRWLLYGFRDERTISILIASILVSINSVGGFIEWRLKKNQQSVHHRLPEIEIDDGIVRLDEMADEGAGFLSRLFFCWTNPLILKGSKQQLNNLTDIFELPPSLQVERIEREMIENSPTFYSDGTAYSFTRALLSTFGVSYFSLGLLRLASDLFTFGGPIVLHLLVNSFESPVPNSESFLFAGLMILFAFLAAIFSAHYSYFVQKISLRIRAASVCTIYDKLTRIPLSEMHSFSTGRILNFVSTDVDRIVNFCNSFHAFWSLPLQLILALYLLYREMIRETMEGIKVVKMSGWEDYFENKIKEYRADELKYLKARKYLDAVCVYLWASAPLLIFLSIITTHTLVLHEKLTAAKVFTALALVNILIGPLNSFPWVLNGLVEALVSIRRLEWFFGLKNMDLEDAYSLARDSDELLAVKEGNFFWTDSNRATRGINFTGRKGQIIGITGEVGSGKSTLLLGLLAESKYLKEKISIQQEYITEGIGYLSQERWLFRGTIFENILSGKTYDSVLYEEVLKACCLRKDFKSMPGGDQYEISDNGASLSGGQRTRVALARAMYQDNSVYLFDEPFGSLDRKVADSIWVEMFEGLRNKGKLVIVATHEIRLLQRADIVIRLGKDGQMNKIGDPQTVLSPSSDEELSVEEAEMNEDDADTFEHVTLQDEEKEVGAVKADVYAFYSRAVGYGLSFLVIASIVFMQLSKNGADWWLSRWTQKMINDNSSNLEEWEEPQRNGYFGLDTWLAPNRPVDYLSSNETELSLRYLSIYAIIGGINTLFTLLRAFLFAYGGVVAAKNMHANLLHRLLEAPLSWWDHTPAGRVINRLCSDVYTVDDNLPFQLNIFLASLFNLFGSLVITLMGLPVLTPVIIILFIVYYFIQKYYRMTSVELKRLTTLSLSPFYSLLSDTVTGLVTIRAQRFVERFSHELRSRLSANLRAQFSCLSASQYLSIRLSMIAVFVMSAITVAAIIQHRITGVDSSRERKQVHENHIPLLFFLLRKMHSRFPKDANGRVVFQNVSLRYGRNLPLALEGISLSIDPGQRVAILGRTGSGKSSLFQALLRMVPIERGSILIDGSDINSYSITSLRRRIGVIPQSPFIFSGTLHDNLTLGENYDSNAILNVIHVSHLGKGASYC</sequence>
<keyword evidence="2" id="KW-0813">Transport</keyword>
<feature type="transmembrane region" description="Helical" evidence="8">
    <location>
        <begin position="300"/>
        <end position="325"/>
    </location>
</feature>
<dbReference type="GO" id="GO:0016887">
    <property type="term" value="F:ATP hydrolysis activity"/>
    <property type="evidence" value="ECO:0007669"/>
    <property type="project" value="InterPro"/>
</dbReference>
<evidence type="ECO:0000313" key="11">
    <source>
        <dbReference type="EMBL" id="PAV90038.1"/>
    </source>
</evidence>
<evidence type="ECO:0000256" key="8">
    <source>
        <dbReference type="SAM" id="Phobius"/>
    </source>
</evidence>
<dbReference type="SUPFAM" id="SSF52540">
    <property type="entry name" value="P-loop containing nucleoside triphosphate hydrolases"/>
    <property type="match status" value="2"/>
</dbReference>
<feature type="transmembrane region" description="Helical" evidence="8">
    <location>
        <begin position="918"/>
        <end position="941"/>
    </location>
</feature>
<dbReference type="InterPro" id="IPR017871">
    <property type="entry name" value="ABC_transporter-like_CS"/>
</dbReference>
<evidence type="ECO:0000259" key="9">
    <source>
        <dbReference type="PROSITE" id="PS50893"/>
    </source>
</evidence>
<feature type="transmembrane region" description="Helical" evidence="8">
    <location>
        <begin position="72"/>
        <end position="97"/>
    </location>
</feature>
<feature type="transmembrane region" description="Helical" evidence="8">
    <location>
        <begin position="516"/>
        <end position="534"/>
    </location>
</feature>
<dbReference type="InterPro" id="IPR027417">
    <property type="entry name" value="P-loop_NTPase"/>
</dbReference>
<keyword evidence="6 8" id="KW-1133">Transmembrane helix</keyword>
<name>A0A2A2LV52_9BILA</name>
<protein>
    <recommendedName>
        <fullName evidence="13">ABC transporter domain-containing protein</fullName>
    </recommendedName>
</protein>
<dbReference type="EMBL" id="LIAE01006407">
    <property type="protein sequence ID" value="PAV90038.1"/>
    <property type="molecule type" value="Genomic_DNA"/>
</dbReference>
<dbReference type="Proteomes" id="UP000218231">
    <property type="component" value="Unassembled WGS sequence"/>
</dbReference>
<feature type="transmembrane region" description="Helical" evidence="8">
    <location>
        <begin position="143"/>
        <end position="164"/>
    </location>
</feature>
<keyword evidence="12" id="KW-1185">Reference proteome</keyword>
<feature type="transmembrane region" description="Helical" evidence="8">
    <location>
        <begin position="109"/>
        <end position="131"/>
    </location>
</feature>
<evidence type="ECO:0008006" key="13">
    <source>
        <dbReference type="Google" id="ProtNLM"/>
    </source>
</evidence>
<dbReference type="Pfam" id="PF00664">
    <property type="entry name" value="ABC_membrane"/>
    <property type="match status" value="3"/>
</dbReference>
<dbReference type="SMART" id="SM00382">
    <property type="entry name" value="AAA"/>
    <property type="match status" value="2"/>
</dbReference>
<dbReference type="OrthoDB" id="6500128at2759"/>